<sequence>MVIEMFPAENGDAFLVRLDNKKNILIDMGYMNTYKTYIRDKLVELKNEHQCIDLLVITHIDEDHIEGAIEFLKDNGDANNPQIIEIKEVWHNSYRHLQFNKSKVDNISRFEMKQLEEIKLSNLGISRKETNESNPISVTQGSTLAGYLYGLGYVNNKWNSSFNDEAINLDSNNEIKFDDIKIYILSPNTSKLNNLSKLWIEKLRKIDINFSISNEEIFDDAYEMYMKKLKPISDIDEDKDISYSSKDFKMLINEKLKQGNKDKSKSNGGSISFILEYRDKKLLFLGDAHEDIITDNLEKYKNSGK</sequence>
<evidence type="ECO:0000313" key="2">
    <source>
        <dbReference type="EMBL" id="NFF00512.1"/>
    </source>
</evidence>
<dbReference type="GO" id="GO:0016787">
    <property type="term" value="F:hydrolase activity"/>
    <property type="evidence" value="ECO:0007669"/>
    <property type="project" value="UniProtKB-KW"/>
</dbReference>
<reference evidence="2 3" key="1">
    <citation type="submission" date="2019-04" db="EMBL/GenBank/DDBJ databases">
        <title>Genome sequencing of Clostridium botulinum Groups I-IV and Clostridium butyricum.</title>
        <authorList>
            <person name="Brunt J."/>
            <person name="Van Vliet A.H.M."/>
            <person name="Stringer S.C."/>
            <person name="Carter A.T."/>
            <person name="Peck M.W."/>
        </authorList>
    </citation>
    <scope>NUCLEOTIDE SEQUENCE [LARGE SCALE GENOMIC DNA]</scope>
    <source>
        <strain evidence="2 3">IFR 18/054</strain>
    </source>
</reference>
<keyword evidence="2" id="KW-0378">Hydrolase</keyword>
<name>A0A6B4GP08_CLOBO</name>
<comment type="caution">
    <text evidence="2">The sequence shown here is derived from an EMBL/GenBank/DDBJ whole genome shotgun (WGS) entry which is preliminary data.</text>
</comment>
<dbReference type="EMBL" id="SWND01000001">
    <property type="protein sequence ID" value="NFF00512.1"/>
    <property type="molecule type" value="Genomic_DNA"/>
</dbReference>
<dbReference type="PANTHER" id="PTHR30619">
    <property type="entry name" value="DNA INTERNALIZATION/COMPETENCE PROTEIN COMEC/REC2"/>
    <property type="match status" value="1"/>
</dbReference>
<feature type="domain" description="Metallo-beta-lactamase" evidence="1">
    <location>
        <begin position="10"/>
        <end position="74"/>
    </location>
</feature>
<dbReference type="Pfam" id="PF00753">
    <property type="entry name" value="Lactamase_B"/>
    <property type="match status" value="1"/>
</dbReference>
<gene>
    <name evidence="2" type="ORF">FCV25_01735</name>
</gene>
<dbReference type="Proteomes" id="UP000472521">
    <property type="component" value="Unassembled WGS sequence"/>
</dbReference>
<protein>
    <submittedName>
        <fullName evidence="2">MBL fold metallo-hydrolase</fullName>
    </submittedName>
</protein>
<organism evidence="2 3">
    <name type="scientific">Clostridium botulinum</name>
    <dbReference type="NCBI Taxonomy" id="1491"/>
    <lineage>
        <taxon>Bacteria</taxon>
        <taxon>Bacillati</taxon>
        <taxon>Bacillota</taxon>
        <taxon>Clostridia</taxon>
        <taxon>Eubacteriales</taxon>
        <taxon>Clostridiaceae</taxon>
        <taxon>Clostridium</taxon>
    </lineage>
</organism>
<dbReference type="InterPro" id="IPR052159">
    <property type="entry name" value="Competence_DNA_uptake"/>
</dbReference>
<proteinExistence type="predicted"/>
<dbReference type="AlphaFoldDB" id="A0A6B4GP08"/>
<evidence type="ECO:0000313" key="3">
    <source>
        <dbReference type="Proteomes" id="UP000472521"/>
    </source>
</evidence>
<dbReference type="InterPro" id="IPR001279">
    <property type="entry name" value="Metallo-B-lactamas"/>
</dbReference>
<dbReference type="SUPFAM" id="SSF56281">
    <property type="entry name" value="Metallo-hydrolase/oxidoreductase"/>
    <property type="match status" value="1"/>
</dbReference>
<dbReference type="PANTHER" id="PTHR30619:SF1">
    <property type="entry name" value="RECOMBINATION PROTEIN 2"/>
    <property type="match status" value="1"/>
</dbReference>
<dbReference type="Gene3D" id="3.60.15.10">
    <property type="entry name" value="Ribonuclease Z/Hydroxyacylglutathione hydrolase-like"/>
    <property type="match status" value="1"/>
</dbReference>
<evidence type="ECO:0000259" key="1">
    <source>
        <dbReference type="Pfam" id="PF00753"/>
    </source>
</evidence>
<dbReference type="InterPro" id="IPR036866">
    <property type="entry name" value="RibonucZ/Hydroxyglut_hydro"/>
</dbReference>
<accession>A0A6B4GP08</accession>